<organism evidence="8">
    <name type="scientific">anaerobic digester metagenome</name>
    <dbReference type="NCBI Taxonomy" id="1263854"/>
    <lineage>
        <taxon>unclassified sequences</taxon>
        <taxon>metagenomes</taxon>
        <taxon>ecological metagenomes</taxon>
    </lineage>
</organism>
<feature type="transmembrane region" description="Helical" evidence="7">
    <location>
        <begin position="62"/>
        <end position="82"/>
    </location>
</feature>
<feature type="transmembrane region" description="Helical" evidence="7">
    <location>
        <begin position="88"/>
        <end position="105"/>
    </location>
</feature>
<sequence length="444" mass="46715">MILHEDNKLLYNLEDRPPANRTLIYAVQWLGFTVANTAVLPIVVGSALGLDQAGIASLAQRTFFFQALATLLQVCFGHRLPIIEGPAGMWWGVFITLAAMAPGLGKPLSLLRTDLEFGVMAAGLILVAVGLTGLIGKALKLFTPAVTGSVLVLLGLQLSGTFVRGMLGLNAGGGSIDLKSALVSLLVVTIVVVINLKARGFLQSIAILIGIAAGWVIAVLVGVPSGELIRSDALITLPELFAWGTPTFDPGVVFVSVLTGLLVLSNLVASILAMERVLDLELPRKSYNRGVAFTGFADILAGLGATVGFVPYSAGAGMVALTRVAARLPFVIFAVALVVLGLLPQVGAFLASIPEPVGYSVLLASFCQMLGFGLKDYARLEFNSRDYFVVGLPVLFGTGVMNLPAGSFEGIPVFAQYILGNGFVVGMLLCMLLEHVLLPKKYFS</sequence>
<feature type="transmembrane region" description="Helical" evidence="7">
    <location>
        <begin position="252"/>
        <end position="273"/>
    </location>
</feature>
<feature type="transmembrane region" description="Helical" evidence="7">
    <location>
        <begin position="417"/>
        <end position="438"/>
    </location>
</feature>
<dbReference type="PANTHER" id="PTHR42810:SF1">
    <property type="entry name" value="PURINE PERMEASE YWDJ-RELATED"/>
    <property type="match status" value="1"/>
</dbReference>
<comment type="subcellular location">
    <subcellularLocation>
        <location evidence="1">Membrane</location>
        <topology evidence="1">Multi-pass membrane protein</topology>
    </subcellularLocation>
</comment>
<evidence type="ECO:0000256" key="7">
    <source>
        <dbReference type="SAM" id="Phobius"/>
    </source>
</evidence>
<feature type="transmembrane region" description="Helical" evidence="7">
    <location>
        <begin position="357"/>
        <end position="374"/>
    </location>
</feature>
<protein>
    <submittedName>
        <fullName evidence="8">Putative purine permease YwdJ</fullName>
    </submittedName>
</protein>
<dbReference type="PANTHER" id="PTHR42810">
    <property type="entry name" value="PURINE PERMEASE C1399.01C-RELATED"/>
    <property type="match status" value="1"/>
</dbReference>
<keyword evidence="3" id="KW-0813">Transport</keyword>
<dbReference type="InterPro" id="IPR006043">
    <property type="entry name" value="NCS2"/>
</dbReference>
<evidence type="ECO:0000256" key="4">
    <source>
        <dbReference type="ARBA" id="ARBA00022692"/>
    </source>
</evidence>
<reference evidence="8" key="1">
    <citation type="submission" date="2019-03" db="EMBL/GenBank/DDBJ databases">
        <authorList>
            <person name="Hao L."/>
        </authorList>
    </citation>
    <scope>NUCLEOTIDE SEQUENCE</scope>
</reference>
<feature type="transmembrane region" description="Helical" evidence="7">
    <location>
        <begin position="328"/>
        <end position="351"/>
    </location>
</feature>
<dbReference type="GO" id="GO:0042907">
    <property type="term" value="F:xanthine transmembrane transporter activity"/>
    <property type="evidence" value="ECO:0007669"/>
    <property type="project" value="TreeGrafter"/>
</dbReference>
<evidence type="ECO:0000256" key="2">
    <source>
        <dbReference type="ARBA" id="ARBA00008821"/>
    </source>
</evidence>
<evidence type="ECO:0000256" key="1">
    <source>
        <dbReference type="ARBA" id="ARBA00004141"/>
    </source>
</evidence>
<dbReference type="AlphaFoldDB" id="A0A485M0F3"/>
<evidence type="ECO:0000256" key="3">
    <source>
        <dbReference type="ARBA" id="ARBA00022448"/>
    </source>
</evidence>
<accession>A0A485M0F3</accession>
<comment type="similarity">
    <text evidence="2">Belongs to the nucleobase:cation symporter-2 (NCS2) (TC 2.A.40) family.</text>
</comment>
<proteinExistence type="inferred from homology"/>
<evidence type="ECO:0000256" key="5">
    <source>
        <dbReference type="ARBA" id="ARBA00022989"/>
    </source>
</evidence>
<dbReference type="EMBL" id="CAADRN010000218">
    <property type="protein sequence ID" value="VFU15286.1"/>
    <property type="molecule type" value="Genomic_DNA"/>
</dbReference>
<feature type="transmembrane region" description="Helical" evidence="7">
    <location>
        <begin position="141"/>
        <end position="164"/>
    </location>
</feature>
<dbReference type="NCBIfam" id="NF037981">
    <property type="entry name" value="NCS2_1"/>
    <property type="match status" value="1"/>
</dbReference>
<name>A0A485M0F3_9ZZZZ</name>
<evidence type="ECO:0000313" key="8">
    <source>
        <dbReference type="EMBL" id="VFU15286.1"/>
    </source>
</evidence>
<feature type="transmembrane region" description="Helical" evidence="7">
    <location>
        <begin position="293"/>
        <end position="321"/>
    </location>
</feature>
<feature type="transmembrane region" description="Helical" evidence="7">
    <location>
        <begin position="200"/>
        <end position="223"/>
    </location>
</feature>
<gene>
    <name evidence="8" type="primary">ywdJ</name>
    <name evidence="8" type="ORF">SCFA_2950003</name>
</gene>
<feature type="transmembrane region" description="Helical" evidence="7">
    <location>
        <begin position="176"/>
        <end position="194"/>
    </location>
</feature>
<feature type="transmembrane region" description="Helical" evidence="7">
    <location>
        <begin position="23"/>
        <end position="50"/>
    </location>
</feature>
<feature type="transmembrane region" description="Helical" evidence="7">
    <location>
        <begin position="117"/>
        <end position="135"/>
    </location>
</feature>
<keyword evidence="6 7" id="KW-0472">Membrane</keyword>
<keyword evidence="5 7" id="KW-1133">Transmembrane helix</keyword>
<dbReference type="GO" id="GO:0005886">
    <property type="term" value="C:plasma membrane"/>
    <property type="evidence" value="ECO:0007669"/>
    <property type="project" value="TreeGrafter"/>
</dbReference>
<evidence type="ECO:0000256" key="6">
    <source>
        <dbReference type="ARBA" id="ARBA00023136"/>
    </source>
</evidence>
<keyword evidence="4 7" id="KW-0812">Transmembrane</keyword>
<feature type="transmembrane region" description="Helical" evidence="7">
    <location>
        <begin position="386"/>
        <end position="405"/>
    </location>
</feature>
<dbReference type="Pfam" id="PF00860">
    <property type="entry name" value="Xan_ur_permease"/>
    <property type="match status" value="1"/>
</dbReference>